<feature type="chain" id="PRO_5002367180" evidence="1">
    <location>
        <begin position="24"/>
        <end position="63"/>
    </location>
</feature>
<evidence type="ECO:0000256" key="1">
    <source>
        <dbReference type="SAM" id="SignalP"/>
    </source>
</evidence>
<keyword evidence="3" id="KW-1185">Reference proteome</keyword>
<proteinExistence type="predicted"/>
<feature type="signal peptide" evidence="1">
    <location>
        <begin position="1"/>
        <end position="23"/>
    </location>
</feature>
<keyword evidence="1" id="KW-0732">Signal</keyword>
<dbReference type="EnsemblPlants" id="OPUNC09G10590.1">
    <property type="protein sequence ID" value="OPUNC09G10590.1"/>
    <property type="gene ID" value="OPUNC09G10590"/>
</dbReference>
<name>A0A0E0M1U3_ORYPU</name>
<reference evidence="2" key="2">
    <citation type="submission" date="2018-05" db="EMBL/GenBank/DDBJ databases">
        <title>OpunRS2 (Oryza punctata Reference Sequence Version 2).</title>
        <authorList>
            <person name="Zhang J."/>
            <person name="Kudrna D."/>
            <person name="Lee S."/>
            <person name="Talag J."/>
            <person name="Welchert J."/>
            <person name="Wing R.A."/>
        </authorList>
    </citation>
    <scope>NUCLEOTIDE SEQUENCE [LARGE SCALE GENOMIC DNA]</scope>
</reference>
<protein>
    <submittedName>
        <fullName evidence="2">Uncharacterized protein</fullName>
    </submittedName>
</protein>
<dbReference type="AlphaFoldDB" id="A0A0E0M1U3"/>
<organism evidence="2">
    <name type="scientific">Oryza punctata</name>
    <name type="common">Red rice</name>
    <dbReference type="NCBI Taxonomy" id="4537"/>
    <lineage>
        <taxon>Eukaryota</taxon>
        <taxon>Viridiplantae</taxon>
        <taxon>Streptophyta</taxon>
        <taxon>Embryophyta</taxon>
        <taxon>Tracheophyta</taxon>
        <taxon>Spermatophyta</taxon>
        <taxon>Magnoliopsida</taxon>
        <taxon>Liliopsida</taxon>
        <taxon>Poales</taxon>
        <taxon>Poaceae</taxon>
        <taxon>BOP clade</taxon>
        <taxon>Oryzoideae</taxon>
        <taxon>Oryzeae</taxon>
        <taxon>Oryzinae</taxon>
        <taxon>Oryza</taxon>
    </lineage>
</organism>
<dbReference type="Proteomes" id="UP000026962">
    <property type="component" value="Chromosome 9"/>
</dbReference>
<dbReference type="Gramene" id="OPUNC09G10590.1">
    <property type="protein sequence ID" value="OPUNC09G10590.1"/>
    <property type="gene ID" value="OPUNC09G10590"/>
</dbReference>
<reference evidence="2" key="1">
    <citation type="submission" date="2015-04" db="UniProtKB">
        <authorList>
            <consortium name="EnsemblPlants"/>
        </authorList>
    </citation>
    <scope>IDENTIFICATION</scope>
</reference>
<dbReference type="HOGENOM" id="CLU_2889779_0_0_1"/>
<accession>A0A0E0M1U3</accession>
<evidence type="ECO:0000313" key="2">
    <source>
        <dbReference type="EnsemblPlants" id="OPUNC09G10590.1"/>
    </source>
</evidence>
<sequence length="63" mass="6977">MQVWRLTAAVAAVTRWHVLCGQAARIRKEEDTPLKVDMLEDNAVASLPGAHKGGAPEKWIGYY</sequence>
<evidence type="ECO:0000313" key="3">
    <source>
        <dbReference type="Proteomes" id="UP000026962"/>
    </source>
</evidence>